<reference evidence="1" key="1">
    <citation type="journal article" date="2017" name="J. Phycol.">
        <title>Analysis of chloroplast genomes and a supermatrix inform reclassification of the Rhodomelaceae (Rhodophyta).</title>
        <authorList>
            <person name="Diaz-Tapia P."/>
            <person name="Maggs C.A."/>
            <person name="West J.A."/>
            <person name="Verbruggen H."/>
        </authorList>
    </citation>
    <scope>NUCLEOTIDE SEQUENCE</scope>
    <source>
        <strain evidence="1">PD1107</strain>
    </source>
</reference>
<organism evidence="1">
    <name type="scientific">Dipterosiphonia australica</name>
    <dbReference type="NCBI Taxonomy" id="2007208"/>
    <lineage>
        <taxon>Eukaryota</taxon>
        <taxon>Rhodophyta</taxon>
        <taxon>Florideophyceae</taxon>
        <taxon>Rhodymeniophycidae</taxon>
        <taxon>Ceramiales</taxon>
        <taxon>Rhodomelaceae</taxon>
        <taxon>Herposiphonieae</taxon>
        <taxon>Dipterosiphonia</taxon>
    </lineage>
</organism>
<evidence type="ECO:0000313" key="1">
    <source>
        <dbReference type="EMBL" id="ARW66798.1"/>
    </source>
</evidence>
<protein>
    <submittedName>
        <fullName evidence="1">Uncharacterized protein</fullName>
    </submittedName>
</protein>
<proteinExistence type="predicted"/>
<accession>A0A1Z1ML70</accession>
<dbReference type="EMBL" id="MF101444">
    <property type="protein sequence ID" value="ARW66798.1"/>
    <property type="molecule type" value="Genomic_DNA"/>
</dbReference>
<geneLocation type="chloroplast" evidence="1"/>
<name>A0A1Z1ML70_9FLOR</name>
<gene>
    <name evidence="1" type="primary">ycf80</name>
</gene>
<dbReference type="RefSeq" id="YP_009397612.1">
    <property type="nucleotide sequence ID" value="NC_035288.1"/>
</dbReference>
<sequence length="480" mass="57154">MTLFNFILFYKLRQNYNENNQIFHLQLKQKDFNINSKHVTQNFIFDIFNNIILSKVNTDRDKVSSNILTTEIGKNKLISRNYLQKLINEYFQETIFLSSANALSNKYVNKLRTSGLSIHKTNQHKSFIHKFSKSLLSGKINVTMNELNTSTYMQKNNVYIKYKWVKFLNFKTLFLLNSKNGIFNFFTKTTSQLINFSLPFFIVINNNKEIIISESTDQLSKNSFLYTLHSYLIGNDKSIKKTYTGLLFTNPQDALEYKEYIVTKYYNSTRSNTIEVVPANMILYYKLMFLRNNNIEFRLVPDLTEISNLIYKYKKYRNLSFCSSQNYSRYSFQGQPVYFIRPFYAKNKYSKQIEQLNYTYSLNSNESSVESQVVFLNYNTLVSAWKNFKKDNVNYDLPSVPEVSISNLETFFKEANYKKNYNTIIFLPSLQTYRFIKEHFNIKSQHAQGIQRWMIHKSLYLKTLCYRVFWSLTSRQPINW</sequence>
<keyword evidence="1" id="KW-0150">Chloroplast</keyword>
<keyword evidence="1" id="KW-0934">Plastid</keyword>
<dbReference type="GeneID" id="33360004"/>
<dbReference type="AlphaFoldDB" id="A0A1Z1ML70"/>